<sequence length="655" mass="72873">MNTEMNGELNGRAEGVYGNDMDNWGWAGQVARRILQAPWDGAREQISPTDLFVAVAEILAGSRDLSSLASLNSVSRPVHEGTLPVLYETLIFADAQAFERSMISSNPKGWKYVKFLFVTSVTLPLLRLHLRYQADDNPACSEDEFATAFPRLVLLGFTDVTSPPRPANHDHPLHVTLYKPIHLAALLRACIHYGGEGSRFGKQSGISFLGTYYLRQTGPGTPVRVRLCSFRDIVRLDIRPGGCILREKGWQAQGMEGWHATYLGASFKYGVNFELEVAEGVEETRMQETTRTILDHLSIYASSKQVTAQNKSVTLKVKCDSQRTKKFIKLVSSWRQVWKFSAVSLLRVCHLSVGEQFAQVQPYLFNLDFNITNPVTKKDMKRYLLALGSAYAQGWPAQAHAQDPLGGRPLFQIVAPGHGLHPPWMQDYELENEPDLCLYRMQLEGEALYGVYPDWDRASDDESEGQTGDETTDDSNDDMSTAGNLRARRPLHQRPGPPANDAIIRSGFSVELSRALYYKQKYQDSDILWKRAFPVALPVPVLPPAGPVRSQVAPALPLPAPSVTVPGPLGFRGHALRIRLERFRRNPALAQRLFGIDQEIVRQVYRLDTLANALPRPYPVAEAPNAHLGAGVAAAEPHQAAEEGDTIGRDLQDQN</sequence>
<dbReference type="Proteomes" id="UP001243375">
    <property type="component" value="Unassembled WGS sequence"/>
</dbReference>
<name>A0ACC2WNB6_9TREE</name>
<proteinExistence type="predicted"/>
<evidence type="ECO:0000313" key="1">
    <source>
        <dbReference type="EMBL" id="KAJ9112699.1"/>
    </source>
</evidence>
<gene>
    <name evidence="1" type="ORF">QFC22_006201</name>
</gene>
<comment type="caution">
    <text evidence="1">The sequence shown here is derived from an EMBL/GenBank/DDBJ whole genome shotgun (WGS) entry which is preliminary data.</text>
</comment>
<reference evidence="1" key="1">
    <citation type="submission" date="2023-04" db="EMBL/GenBank/DDBJ databases">
        <title>Draft Genome sequencing of Naganishia species isolated from polar environments using Oxford Nanopore Technology.</title>
        <authorList>
            <person name="Leo P."/>
            <person name="Venkateswaran K."/>
        </authorList>
    </citation>
    <scope>NUCLEOTIDE SEQUENCE</scope>
    <source>
        <strain evidence="1">MNA-CCFEE 5425</strain>
    </source>
</reference>
<accession>A0ACC2WNB6</accession>
<dbReference type="EMBL" id="JASBWU010000024">
    <property type="protein sequence ID" value="KAJ9112699.1"/>
    <property type="molecule type" value="Genomic_DNA"/>
</dbReference>
<protein>
    <submittedName>
        <fullName evidence="1">Uncharacterized protein</fullName>
    </submittedName>
</protein>
<organism evidence="1 2">
    <name type="scientific">Naganishia vaughanmartiniae</name>
    <dbReference type="NCBI Taxonomy" id="1424756"/>
    <lineage>
        <taxon>Eukaryota</taxon>
        <taxon>Fungi</taxon>
        <taxon>Dikarya</taxon>
        <taxon>Basidiomycota</taxon>
        <taxon>Agaricomycotina</taxon>
        <taxon>Tremellomycetes</taxon>
        <taxon>Filobasidiales</taxon>
        <taxon>Filobasidiaceae</taxon>
        <taxon>Naganishia</taxon>
    </lineage>
</organism>
<keyword evidence="2" id="KW-1185">Reference proteome</keyword>
<evidence type="ECO:0000313" key="2">
    <source>
        <dbReference type="Proteomes" id="UP001243375"/>
    </source>
</evidence>